<dbReference type="CDD" id="cd00038">
    <property type="entry name" value="CAP_ED"/>
    <property type="match status" value="1"/>
</dbReference>
<dbReference type="SUPFAM" id="SSF81301">
    <property type="entry name" value="Nucleotidyltransferase"/>
    <property type="match status" value="1"/>
</dbReference>
<name>A0A418Q6W6_9CORY</name>
<evidence type="ECO:0000256" key="1">
    <source>
        <dbReference type="ARBA" id="ARBA00023122"/>
    </source>
</evidence>
<dbReference type="InterPro" id="IPR046342">
    <property type="entry name" value="CBS_dom_sf"/>
</dbReference>
<evidence type="ECO:0000313" key="5">
    <source>
        <dbReference type="EMBL" id="RIX34866.1"/>
    </source>
</evidence>
<dbReference type="InterPro" id="IPR051257">
    <property type="entry name" value="Diverse_CBS-Domain"/>
</dbReference>
<dbReference type="SUPFAM" id="SSF54631">
    <property type="entry name" value="CBS-domain pair"/>
    <property type="match status" value="1"/>
</dbReference>
<feature type="domain" description="CBS" evidence="4">
    <location>
        <begin position="229"/>
        <end position="285"/>
    </location>
</feature>
<evidence type="ECO:0000259" key="3">
    <source>
        <dbReference type="PROSITE" id="PS50042"/>
    </source>
</evidence>
<dbReference type="InterPro" id="IPR000595">
    <property type="entry name" value="cNMP-bd_dom"/>
</dbReference>
<dbReference type="InterPro" id="IPR018821">
    <property type="entry name" value="DUF294_put_nucleoTrafse_sb-bd"/>
</dbReference>
<proteinExistence type="predicted"/>
<dbReference type="InterPro" id="IPR043519">
    <property type="entry name" value="NT_sf"/>
</dbReference>
<dbReference type="InterPro" id="IPR014710">
    <property type="entry name" value="RmlC-like_jellyroll"/>
</dbReference>
<keyword evidence="6" id="KW-1185">Reference proteome</keyword>
<dbReference type="Proteomes" id="UP000285278">
    <property type="component" value="Unassembled WGS sequence"/>
</dbReference>
<reference evidence="5 6" key="1">
    <citation type="submission" date="2018-09" db="EMBL/GenBank/DDBJ databases">
        <title>Optimization and identification of Corynebacterium falsenii FN1-14 from fish paste.</title>
        <authorList>
            <person name="Daroonpunt R."/>
            <person name="Tanasupawat S."/>
        </authorList>
    </citation>
    <scope>NUCLEOTIDE SEQUENCE [LARGE SCALE GENOMIC DNA]</scope>
    <source>
        <strain evidence="5 6">FN1-14</strain>
    </source>
</reference>
<organism evidence="5 6">
    <name type="scientific">Corynebacterium falsenii</name>
    <dbReference type="NCBI Taxonomy" id="108486"/>
    <lineage>
        <taxon>Bacteria</taxon>
        <taxon>Bacillati</taxon>
        <taxon>Actinomycetota</taxon>
        <taxon>Actinomycetes</taxon>
        <taxon>Mycobacteriales</taxon>
        <taxon>Corynebacteriaceae</taxon>
        <taxon>Corynebacterium</taxon>
    </lineage>
</organism>
<dbReference type="Pfam" id="PF00571">
    <property type="entry name" value="CBS"/>
    <property type="match status" value="2"/>
</dbReference>
<dbReference type="InterPro" id="IPR005105">
    <property type="entry name" value="GlnD_Uridyltrans_N"/>
</dbReference>
<dbReference type="AlphaFoldDB" id="A0A418Q6W6"/>
<accession>A0A418Q6W6</accession>
<comment type="caution">
    <text evidence="5">The sequence shown here is derived from an EMBL/GenBank/DDBJ whole genome shotgun (WGS) entry which is preliminary data.</text>
</comment>
<keyword evidence="1 2" id="KW-0129">CBS domain</keyword>
<dbReference type="Pfam" id="PF10335">
    <property type="entry name" value="DUF294_C"/>
    <property type="match status" value="1"/>
</dbReference>
<dbReference type="OrthoDB" id="9789996at2"/>
<dbReference type="RefSeq" id="WP_119664728.1">
    <property type="nucleotide sequence ID" value="NZ_QXJK01000005.1"/>
</dbReference>
<dbReference type="Gene3D" id="2.60.120.10">
    <property type="entry name" value="Jelly Rolls"/>
    <property type="match status" value="1"/>
</dbReference>
<dbReference type="PROSITE" id="PS51371">
    <property type="entry name" value="CBS"/>
    <property type="match status" value="2"/>
</dbReference>
<dbReference type="Gene3D" id="3.10.580.10">
    <property type="entry name" value="CBS-domain"/>
    <property type="match status" value="1"/>
</dbReference>
<feature type="domain" description="Cyclic nucleotide-binding" evidence="3">
    <location>
        <begin position="17"/>
        <end position="124"/>
    </location>
</feature>
<dbReference type="CDD" id="cd04587">
    <property type="entry name" value="CBS_pair_CAP-ED_NT_Pol-beta-like_DUF294_assoc"/>
    <property type="match status" value="1"/>
</dbReference>
<dbReference type="CDD" id="cd05401">
    <property type="entry name" value="NT_GlnE_GlnD_like"/>
    <property type="match status" value="1"/>
</dbReference>
<dbReference type="PANTHER" id="PTHR43080:SF2">
    <property type="entry name" value="CBS DOMAIN-CONTAINING PROTEIN"/>
    <property type="match status" value="1"/>
</dbReference>
<dbReference type="GO" id="GO:0008773">
    <property type="term" value="F:[protein-PII] uridylyltransferase activity"/>
    <property type="evidence" value="ECO:0007669"/>
    <property type="project" value="InterPro"/>
</dbReference>
<evidence type="ECO:0000259" key="4">
    <source>
        <dbReference type="PROSITE" id="PS51371"/>
    </source>
</evidence>
<evidence type="ECO:0000256" key="2">
    <source>
        <dbReference type="PROSITE-ProRule" id="PRU00703"/>
    </source>
</evidence>
<dbReference type="InterPro" id="IPR000644">
    <property type="entry name" value="CBS_dom"/>
</dbReference>
<dbReference type="Pfam" id="PF00027">
    <property type="entry name" value="cNMP_binding"/>
    <property type="match status" value="1"/>
</dbReference>
<dbReference type="EMBL" id="QXJK01000005">
    <property type="protein sequence ID" value="RIX34866.1"/>
    <property type="molecule type" value="Genomic_DNA"/>
</dbReference>
<gene>
    <name evidence="5" type="ORF">D3M95_06040</name>
</gene>
<dbReference type="SUPFAM" id="SSF51206">
    <property type="entry name" value="cAMP-binding domain-like"/>
    <property type="match status" value="1"/>
</dbReference>
<feature type="domain" description="CBS" evidence="4">
    <location>
        <begin position="165"/>
        <end position="221"/>
    </location>
</feature>
<sequence length="626" mass="67967">MSVELEAIRDFLAEHDPFAHLPADTLSAVPHMMTMSYVRRGTHIIEVGAVNDCLWVIRSGAVDVLDNQGILLDRREAGRSFGYSTLVGAPESEYTMIAVEDSLLLSLPKADFQRIAERSPEFLRSYAGQSARIHAAALQLHSAGQGGVGSARNSDVLRTSLGQFAIPNPASTAPTTTIQEAARSMGERNVSSLLVIGEEGELLGIITDRDMRRCVADGTDITQPVETIMARNLTTATSDTLVFEAMLMLTEKMIHHLPVVDEGQVTGIIASADIMRLLQNDPIYLTADLSNRRTPEEMRSVFDSAQAVAGRFLERGASASEVTGLLTVVADAMARRLLTLAEEELGPPPVPYAFVVLGSQGRKELGFASDQDNALVLDDSYDESAHGSYFSALAEYVCRGLADAGQALCPGDMMATNPQWRMTESQWKSTFYQWITAPEPDALLHSQTFFDMRPIHGEARLAESVHAQAVASAQGSPRLHAHLAGLAAHREPPLGIFRGLVVERSGDYRNTLNIKKGGSHAIVQCGRLFAIVEGKESLPTVARLRAAAGTAAVSERSAEDLINAFQFLTAVTLKHQAAQLRAGEEPDYHINPNSLSKMDRETLRDAFHIIKSMQSALALKFPVRSV</sequence>
<dbReference type="PROSITE" id="PS50042">
    <property type="entry name" value="CNMP_BINDING_3"/>
    <property type="match status" value="1"/>
</dbReference>
<dbReference type="Gene3D" id="3.30.460.10">
    <property type="entry name" value="Beta Polymerase, domain 2"/>
    <property type="match status" value="1"/>
</dbReference>
<dbReference type="SMART" id="SM00100">
    <property type="entry name" value="cNMP"/>
    <property type="match status" value="1"/>
</dbReference>
<evidence type="ECO:0000313" key="6">
    <source>
        <dbReference type="Proteomes" id="UP000285278"/>
    </source>
</evidence>
<dbReference type="InterPro" id="IPR018490">
    <property type="entry name" value="cNMP-bd_dom_sf"/>
</dbReference>
<dbReference type="PANTHER" id="PTHR43080">
    <property type="entry name" value="CBS DOMAIN-CONTAINING PROTEIN CBSX3, MITOCHONDRIAL"/>
    <property type="match status" value="1"/>
</dbReference>
<dbReference type="Pfam" id="PF03445">
    <property type="entry name" value="DUF294"/>
    <property type="match status" value="1"/>
</dbReference>
<dbReference type="SMART" id="SM00116">
    <property type="entry name" value="CBS"/>
    <property type="match status" value="2"/>
</dbReference>
<dbReference type="STRING" id="1451189.CFAL_06960"/>
<protein>
    <submittedName>
        <fullName evidence="5">Cyclic nucleotide-binding/CBS domain-containing protein</fullName>
    </submittedName>
</protein>